<protein>
    <submittedName>
        <fullName evidence="1">Uncharacterized protein</fullName>
    </submittedName>
</protein>
<dbReference type="RefSeq" id="WP_061857071.1">
    <property type="nucleotide sequence ID" value="NZ_LTBB01000001.1"/>
</dbReference>
<dbReference type="AlphaFoldDB" id="A0A151ARA9"/>
<sequence length="97" mass="10680">MATTLNFDAPKSSTQREVEVTGLVDAYSYGYLTIRLNVTNPDDSDRDRSFYRVVEFDNTGSSTPLEVNDSYTLSIVPKLSGADTVTAVAAWSYTPNE</sequence>
<accession>A0A151ARA9</accession>
<gene>
    <name evidence="1" type="ORF">CLCOL_01190</name>
</gene>
<proteinExistence type="predicted"/>
<organism evidence="1 2">
    <name type="scientific">Clostridium colicanis DSM 13634</name>
    <dbReference type="NCBI Taxonomy" id="1121305"/>
    <lineage>
        <taxon>Bacteria</taxon>
        <taxon>Bacillati</taxon>
        <taxon>Bacillota</taxon>
        <taxon>Clostridia</taxon>
        <taxon>Eubacteriales</taxon>
        <taxon>Clostridiaceae</taxon>
        <taxon>Clostridium</taxon>
    </lineage>
</organism>
<dbReference type="EMBL" id="LTBB01000001">
    <property type="protein sequence ID" value="KYH30181.1"/>
    <property type="molecule type" value="Genomic_DNA"/>
</dbReference>
<reference evidence="1 2" key="1">
    <citation type="submission" date="2016-02" db="EMBL/GenBank/DDBJ databases">
        <title>Genome sequence of Clostridium colicanis DSM 13634.</title>
        <authorList>
            <person name="Poehlein A."/>
            <person name="Daniel R."/>
        </authorList>
    </citation>
    <scope>NUCLEOTIDE SEQUENCE [LARGE SCALE GENOMIC DNA]</scope>
    <source>
        <strain evidence="1 2">DSM 13634</strain>
    </source>
</reference>
<comment type="caution">
    <text evidence="1">The sequence shown here is derived from an EMBL/GenBank/DDBJ whole genome shotgun (WGS) entry which is preliminary data.</text>
</comment>
<keyword evidence="2" id="KW-1185">Reference proteome</keyword>
<name>A0A151ARA9_9CLOT</name>
<dbReference type="Proteomes" id="UP000075374">
    <property type="component" value="Unassembled WGS sequence"/>
</dbReference>
<dbReference type="STRING" id="1121305.CLCOL_01190"/>
<evidence type="ECO:0000313" key="1">
    <source>
        <dbReference type="EMBL" id="KYH30181.1"/>
    </source>
</evidence>
<evidence type="ECO:0000313" key="2">
    <source>
        <dbReference type="Proteomes" id="UP000075374"/>
    </source>
</evidence>
<dbReference type="PATRIC" id="fig|1121305.3.peg.121"/>